<protein>
    <recommendedName>
        <fullName evidence="4">phosphoinositide 5-phosphatase</fullName>
        <ecNumber evidence="4">3.1.3.36</ecNumber>
    </recommendedName>
</protein>
<dbReference type="GO" id="GO:0046856">
    <property type="term" value="P:phosphatidylinositol dephosphorylation"/>
    <property type="evidence" value="ECO:0007669"/>
    <property type="project" value="EnsemblFungi"/>
</dbReference>
<comment type="similarity">
    <text evidence="2">Belongs to the synaptojanin family.</text>
</comment>
<evidence type="ECO:0000256" key="4">
    <source>
        <dbReference type="ARBA" id="ARBA00013044"/>
    </source>
</evidence>
<evidence type="ECO:0000259" key="10">
    <source>
        <dbReference type="PROSITE" id="PS50275"/>
    </source>
</evidence>
<dbReference type="EC" id="3.1.3.36" evidence="4"/>
<dbReference type="PROSITE" id="PS50275">
    <property type="entry name" value="SAC"/>
    <property type="match status" value="1"/>
</dbReference>
<sequence>KCLVEFIEYEKKDYEDYINLSSAYNLKCYGILGLITINNFSFLIIITDFLDAGSINPKEKFYKISQVEFICLNSKQFDLEPLNSNENNDDELKLPFSSLKKMLSKGSFYYSNNFDITKTLQARRDKSLSDTNLNPIQDFLWNKYLINQLVNFRNNLTDLQKQKFDSCKFLNLMIRGFAQTLNTIVKFDNSYVPKNFVSLIKGNTYQDFLVSIISKIGCNKKTNILGPYGLDDGGNISNYIETEFILYNEFFSISNITIRSNLPIFYEISSNSSIKKIDINRSFEANQHSFDNHIKQSIKDFNETYVINLLSSSTKSVETDLLKLLLNHFNCFMKNNPLLQESLSLSNINYKLYQLIKSDKVKSEILFTLENPMLNFGCFILPNNDEVFSKLSNSFLNINEFNRQQTGVFRLITFQSFEKVDELYKIIIKHLIRLTLKLIYCSSVMNSRGKSYYQDYLSQNNNDLWKKILVLLHENSVQLQRILDKFNIDLKSIEKTASADEGENNKESLKNSRVFSSSLEDQKKDALVINKVILFDPISDYVNKVLMKLAKKYSYRKNITIFSGTFNVNADMYNGSLSTWLFPKENRDESGEICEYDLLPDVFLIGLEEVVELTPGQMINIDFTNKKFWEKKIGKELNSQKYVLLWSGQLGGVLLLMFVKNYQVKYIKNIESSIKKTGNFGLANKGGIALSFKYSDTKFCFITSHLAAGLNNTEERHNNYKALAKSLKFNGNKRIRDHDIIIWLGDFNYRILLSNDEVRNKIKKKEFMSLFEYDQLNQQMITGESFPYFQEFEIKFPPTYKFNKNESTYDLSEKMRIPAWTDRILNRSSNRNNLKQLTYGCSQDIKFSDHRPVYALFKSRVCVVNEAIKNEITSKLYENDIIVHNADDSLINDLEPSNNLSLPPPSSESRKWWIDGGQLVKVDLFKDKNVDISNLIINPKRPINPFEINEELDFI</sequence>
<evidence type="ECO:0000256" key="6">
    <source>
        <dbReference type="ARBA" id="ARBA00022490"/>
    </source>
</evidence>
<evidence type="ECO:0000256" key="8">
    <source>
        <dbReference type="ARBA" id="ARBA00022801"/>
    </source>
</evidence>
<dbReference type="STRING" id="1344418.A0A1D2VB50"/>
<dbReference type="GO" id="GO:0015031">
    <property type="term" value="P:protein transport"/>
    <property type="evidence" value="ECO:0007669"/>
    <property type="project" value="UniProtKB-KW"/>
</dbReference>
<evidence type="ECO:0000256" key="5">
    <source>
        <dbReference type="ARBA" id="ARBA00022448"/>
    </source>
</evidence>
<dbReference type="PANTHER" id="PTHR11200:SF269">
    <property type="entry name" value="PHOSPHATIDYLINOSITOL 4,5-BISPHOSPHATE 5-PHOSPHATASE INP51"/>
    <property type="match status" value="1"/>
</dbReference>
<dbReference type="Pfam" id="PF22669">
    <property type="entry name" value="Exo_endo_phos2"/>
    <property type="match status" value="1"/>
</dbReference>
<dbReference type="GO" id="GO:0004439">
    <property type="term" value="F:phosphatidylinositol-4,5-bisphosphate 5-phosphatase activity"/>
    <property type="evidence" value="ECO:0007669"/>
    <property type="project" value="UniProtKB-EC"/>
</dbReference>
<dbReference type="Pfam" id="PF02383">
    <property type="entry name" value="Syja_N"/>
    <property type="match status" value="1"/>
</dbReference>
<evidence type="ECO:0000256" key="2">
    <source>
        <dbReference type="ARBA" id="ARBA00008943"/>
    </source>
</evidence>
<evidence type="ECO:0000313" key="12">
    <source>
        <dbReference type="Proteomes" id="UP000095038"/>
    </source>
</evidence>
<keyword evidence="5" id="KW-0813">Transport</keyword>
<reference evidence="12" key="1">
    <citation type="submission" date="2016-05" db="EMBL/GenBank/DDBJ databases">
        <title>Comparative genomics of biotechnologically important yeasts.</title>
        <authorList>
            <consortium name="DOE Joint Genome Institute"/>
            <person name="Riley R."/>
            <person name="Haridas S."/>
            <person name="Wolfe K.H."/>
            <person name="Lopes M.R."/>
            <person name="Hittinger C.T."/>
            <person name="Goker M."/>
            <person name="Salamov A."/>
            <person name="Wisecaver J."/>
            <person name="Long T.M."/>
            <person name="Aerts A.L."/>
            <person name="Barry K."/>
            <person name="Choi C."/>
            <person name="Clum A."/>
            <person name="Coughlan A.Y."/>
            <person name="Deshpande S."/>
            <person name="Douglass A.P."/>
            <person name="Hanson S.J."/>
            <person name="Klenk H.-P."/>
            <person name="Labutti K."/>
            <person name="Lapidus A."/>
            <person name="Lindquist E."/>
            <person name="Lipzen A."/>
            <person name="Meier-Kolthoff J.P."/>
            <person name="Ohm R.A."/>
            <person name="Otillar R.P."/>
            <person name="Pangilinan J."/>
            <person name="Peng Y."/>
            <person name="Rokas A."/>
            <person name="Rosa C.A."/>
            <person name="Scheuner C."/>
            <person name="Sibirny A.A."/>
            <person name="Slot J.C."/>
            <person name="Stielow J.B."/>
            <person name="Sun H."/>
            <person name="Kurtzman C.P."/>
            <person name="Blackwell M."/>
            <person name="Grigoriev I.V."/>
            <person name="Jeffries T.W."/>
        </authorList>
    </citation>
    <scope>NUCLEOTIDE SEQUENCE [LARGE SCALE GENOMIC DNA]</scope>
    <source>
        <strain evidence="12">DSM 1968</strain>
    </source>
</reference>
<evidence type="ECO:0000256" key="3">
    <source>
        <dbReference type="ARBA" id="ARBA00009678"/>
    </source>
</evidence>
<dbReference type="RefSeq" id="XP_020045153.1">
    <property type="nucleotide sequence ID" value="XM_020189727.1"/>
</dbReference>
<dbReference type="EMBL" id="KV454489">
    <property type="protein sequence ID" value="ODV58846.1"/>
    <property type="molecule type" value="Genomic_DNA"/>
</dbReference>
<proteinExistence type="inferred from homology"/>
<dbReference type="InterPro" id="IPR000300">
    <property type="entry name" value="IPPc"/>
</dbReference>
<keyword evidence="6" id="KW-0963">Cytoplasm</keyword>
<evidence type="ECO:0000256" key="7">
    <source>
        <dbReference type="ARBA" id="ARBA00022583"/>
    </source>
</evidence>
<accession>A0A1D2VB50</accession>
<comment type="subcellular location">
    <subcellularLocation>
        <location evidence="1">Cytoplasm</location>
    </subcellularLocation>
</comment>
<evidence type="ECO:0000256" key="1">
    <source>
        <dbReference type="ARBA" id="ARBA00004496"/>
    </source>
</evidence>
<dbReference type="InterPro" id="IPR046985">
    <property type="entry name" value="IP5"/>
</dbReference>
<gene>
    <name evidence="11" type="ORF">ASCRUDRAFT_22109</name>
</gene>
<dbReference type="GO" id="GO:0016020">
    <property type="term" value="C:membrane"/>
    <property type="evidence" value="ECO:0007669"/>
    <property type="project" value="EnsemblFungi"/>
</dbReference>
<keyword evidence="8" id="KW-0378">Hydrolase</keyword>
<keyword evidence="9" id="KW-0653">Protein transport</keyword>
<dbReference type="Gene3D" id="3.60.10.10">
    <property type="entry name" value="Endonuclease/exonuclease/phosphatase"/>
    <property type="match status" value="1"/>
</dbReference>
<dbReference type="FunFam" id="3.60.10.10:FF:000029">
    <property type="entry name" value="Inositol polyphosphate 5-phosphatase"/>
    <property type="match status" value="1"/>
</dbReference>
<dbReference type="Proteomes" id="UP000095038">
    <property type="component" value="Unassembled WGS sequence"/>
</dbReference>
<comment type="similarity">
    <text evidence="3">In the central section; belongs to the inositol 1,4,5-trisphosphate 5-phosphatase family.</text>
</comment>
<evidence type="ECO:0000313" key="11">
    <source>
        <dbReference type="EMBL" id="ODV58846.1"/>
    </source>
</evidence>
<feature type="non-terminal residue" evidence="11">
    <location>
        <position position="955"/>
    </location>
</feature>
<dbReference type="GO" id="GO:0005737">
    <property type="term" value="C:cytoplasm"/>
    <property type="evidence" value="ECO:0007669"/>
    <property type="project" value="UniProtKB-SubCell"/>
</dbReference>
<dbReference type="AlphaFoldDB" id="A0A1D2VB50"/>
<feature type="domain" description="SAC" evidence="10">
    <location>
        <begin position="99"/>
        <end position="328"/>
    </location>
</feature>
<feature type="non-terminal residue" evidence="11">
    <location>
        <position position="1"/>
    </location>
</feature>
<keyword evidence="12" id="KW-1185">Reference proteome</keyword>
<evidence type="ECO:0000256" key="9">
    <source>
        <dbReference type="ARBA" id="ARBA00022927"/>
    </source>
</evidence>
<dbReference type="GO" id="GO:0043813">
    <property type="term" value="F:phosphatidylinositol-3,5-bisphosphate 5-phosphatase activity"/>
    <property type="evidence" value="ECO:0007669"/>
    <property type="project" value="TreeGrafter"/>
</dbReference>
<dbReference type="FunCoup" id="A0A1D2VB50">
    <property type="interactions" value="31"/>
</dbReference>
<keyword evidence="7" id="KW-0254">Endocytosis</keyword>
<dbReference type="InterPro" id="IPR036691">
    <property type="entry name" value="Endo/exonu/phosph_ase_sf"/>
</dbReference>
<dbReference type="OrthoDB" id="405996at2759"/>
<dbReference type="GeneID" id="30963363"/>
<dbReference type="SUPFAM" id="SSF56219">
    <property type="entry name" value="DNase I-like"/>
    <property type="match status" value="1"/>
</dbReference>
<dbReference type="InterPro" id="IPR002013">
    <property type="entry name" value="SAC_dom"/>
</dbReference>
<name>A0A1D2VB50_9ASCO</name>
<organism evidence="11 12">
    <name type="scientific">Ascoidea rubescens DSM 1968</name>
    <dbReference type="NCBI Taxonomy" id="1344418"/>
    <lineage>
        <taxon>Eukaryota</taxon>
        <taxon>Fungi</taxon>
        <taxon>Dikarya</taxon>
        <taxon>Ascomycota</taxon>
        <taxon>Saccharomycotina</taxon>
        <taxon>Saccharomycetes</taxon>
        <taxon>Ascoideaceae</taxon>
        <taxon>Ascoidea</taxon>
    </lineage>
</organism>
<dbReference type="GO" id="GO:0006897">
    <property type="term" value="P:endocytosis"/>
    <property type="evidence" value="ECO:0007669"/>
    <property type="project" value="UniProtKB-KW"/>
</dbReference>
<dbReference type="SMART" id="SM00128">
    <property type="entry name" value="IPPc"/>
    <property type="match status" value="1"/>
</dbReference>
<dbReference type="InParanoid" id="A0A1D2VB50"/>
<dbReference type="PANTHER" id="PTHR11200">
    <property type="entry name" value="INOSITOL 5-PHOSPHATASE"/>
    <property type="match status" value="1"/>
</dbReference>